<gene>
    <name evidence="2" type="ORF">DVH24_001085</name>
</gene>
<dbReference type="PANTHER" id="PTHR33499:SF11">
    <property type="entry name" value="NO APICAL MERISTEM-ASSOCIATED C-TERMINAL DOMAIN-CONTAINING PROTEIN"/>
    <property type="match status" value="1"/>
</dbReference>
<comment type="caution">
    <text evidence="2">The sequence shown here is derived from an EMBL/GenBank/DDBJ whole genome shotgun (WGS) entry which is preliminary data.</text>
</comment>
<evidence type="ECO:0000313" key="2">
    <source>
        <dbReference type="EMBL" id="RXI00851.1"/>
    </source>
</evidence>
<evidence type="ECO:0000313" key="3">
    <source>
        <dbReference type="Proteomes" id="UP000290289"/>
    </source>
</evidence>
<feature type="compositionally biased region" description="Basic residues" evidence="1">
    <location>
        <begin position="1"/>
        <end position="11"/>
    </location>
</feature>
<dbReference type="EMBL" id="RDQH01000330">
    <property type="protein sequence ID" value="RXI00851.1"/>
    <property type="molecule type" value="Genomic_DNA"/>
</dbReference>
<evidence type="ECO:0000256" key="1">
    <source>
        <dbReference type="SAM" id="MobiDB-lite"/>
    </source>
</evidence>
<name>A0A498JZS1_MALDO</name>
<dbReference type="Proteomes" id="UP000290289">
    <property type="component" value="Chromosome 4"/>
</dbReference>
<feature type="region of interest" description="Disordered" evidence="1">
    <location>
        <begin position="1"/>
        <end position="40"/>
    </location>
</feature>
<feature type="compositionally biased region" description="Polar residues" evidence="1">
    <location>
        <begin position="14"/>
        <end position="26"/>
    </location>
</feature>
<accession>A0A498JZS1</accession>
<protein>
    <submittedName>
        <fullName evidence="2">Uncharacterized protein</fullName>
    </submittedName>
</protein>
<sequence>MPMIGQKRKRPVVSTRSPPLPSQSRFTFAIGAPPPTFRQERNRPDILRQTYLSCTQSHSIGGATRKPRNIDPLRPWQENTIPSSPCTCSQTMSGASGPSLHRTQSQGAAGSQLDDTHNDLPIEAPARKRSAVRRRHESVNGFVPNLPDERPVRGACRLVKTNHLVRITLAKIKVVIDPVHRQTTDKVVHSLLAHDTRAIVHQHYPMNITYWKRMSDELKSDLVSEITVKFDLDTNIKEHYDYVDRLMSRRYKEFKYELHAYPLEWASTEEALANPPIEMESRPGEPGQWEFLCEHFQSEKFLKQLEANKKNRAQKKYEHHAGSRSLAYIVEECTQVKQ</sequence>
<organism evidence="2 3">
    <name type="scientific">Malus domestica</name>
    <name type="common">Apple</name>
    <name type="synonym">Pyrus malus</name>
    <dbReference type="NCBI Taxonomy" id="3750"/>
    <lineage>
        <taxon>Eukaryota</taxon>
        <taxon>Viridiplantae</taxon>
        <taxon>Streptophyta</taxon>
        <taxon>Embryophyta</taxon>
        <taxon>Tracheophyta</taxon>
        <taxon>Spermatophyta</taxon>
        <taxon>Magnoliopsida</taxon>
        <taxon>eudicotyledons</taxon>
        <taxon>Gunneridae</taxon>
        <taxon>Pentapetalae</taxon>
        <taxon>rosids</taxon>
        <taxon>fabids</taxon>
        <taxon>Rosales</taxon>
        <taxon>Rosaceae</taxon>
        <taxon>Amygdaloideae</taxon>
        <taxon>Maleae</taxon>
        <taxon>Malus</taxon>
    </lineage>
</organism>
<proteinExistence type="predicted"/>
<keyword evidence="3" id="KW-1185">Reference proteome</keyword>
<dbReference type="AlphaFoldDB" id="A0A498JZS1"/>
<feature type="compositionally biased region" description="Polar residues" evidence="1">
    <location>
        <begin position="77"/>
        <end position="109"/>
    </location>
</feature>
<dbReference type="PANTHER" id="PTHR33499">
    <property type="entry name" value="OS12G0282400 PROTEIN-RELATED"/>
    <property type="match status" value="1"/>
</dbReference>
<feature type="region of interest" description="Disordered" evidence="1">
    <location>
        <begin position="58"/>
        <end position="119"/>
    </location>
</feature>
<reference evidence="2 3" key="1">
    <citation type="submission" date="2018-10" db="EMBL/GenBank/DDBJ databases">
        <title>A high-quality apple genome assembly.</title>
        <authorList>
            <person name="Hu J."/>
        </authorList>
    </citation>
    <scope>NUCLEOTIDE SEQUENCE [LARGE SCALE GENOMIC DNA]</scope>
    <source>
        <strain evidence="3">cv. HFTH1</strain>
        <tissue evidence="2">Young leaf</tissue>
    </source>
</reference>